<dbReference type="PANTHER" id="PTHR37292:SF2">
    <property type="entry name" value="DUF262 DOMAIN-CONTAINING PROTEIN"/>
    <property type="match status" value="1"/>
</dbReference>
<dbReference type="EMBL" id="BART01010615">
    <property type="protein sequence ID" value="GAG89697.1"/>
    <property type="molecule type" value="Genomic_DNA"/>
</dbReference>
<feature type="non-terminal residue" evidence="2">
    <location>
        <position position="119"/>
    </location>
</feature>
<evidence type="ECO:0000259" key="1">
    <source>
        <dbReference type="Pfam" id="PF03235"/>
    </source>
</evidence>
<accession>X1C8S9</accession>
<comment type="caution">
    <text evidence="2">The sequence shown here is derived from an EMBL/GenBank/DDBJ whole genome shotgun (WGS) entry which is preliminary data.</text>
</comment>
<name>X1C8S9_9ZZZZ</name>
<evidence type="ECO:0000313" key="2">
    <source>
        <dbReference type="EMBL" id="GAG89697.1"/>
    </source>
</evidence>
<reference evidence="2" key="1">
    <citation type="journal article" date="2014" name="Front. Microbiol.">
        <title>High frequency of phylogenetically diverse reductive dehalogenase-homologous genes in deep subseafloor sedimentary metagenomes.</title>
        <authorList>
            <person name="Kawai M."/>
            <person name="Futagami T."/>
            <person name="Toyoda A."/>
            <person name="Takaki Y."/>
            <person name="Nishi S."/>
            <person name="Hori S."/>
            <person name="Arai W."/>
            <person name="Tsubouchi T."/>
            <person name="Morono Y."/>
            <person name="Uchiyama I."/>
            <person name="Ito T."/>
            <person name="Fujiyama A."/>
            <person name="Inagaki F."/>
            <person name="Takami H."/>
        </authorList>
    </citation>
    <scope>NUCLEOTIDE SEQUENCE</scope>
    <source>
        <strain evidence="2">Expedition CK06-06</strain>
    </source>
</reference>
<protein>
    <recommendedName>
        <fullName evidence="1">GmrSD restriction endonucleases N-terminal domain-containing protein</fullName>
    </recommendedName>
</protein>
<dbReference type="AlphaFoldDB" id="X1C8S9"/>
<feature type="domain" description="GmrSD restriction endonucleases N-terminal" evidence="1">
    <location>
        <begin position="14"/>
        <end position="106"/>
    </location>
</feature>
<gene>
    <name evidence="2" type="ORF">S01H4_22999</name>
</gene>
<dbReference type="PANTHER" id="PTHR37292">
    <property type="entry name" value="VNG6097C"/>
    <property type="match status" value="1"/>
</dbReference>
<proteinExistence type="predicted"/>
<organism evidence="2">
    <name type="scientific">marine sediment metagenome</name>
    <dbReference type="NCBI Taxonomy" id="412755"/>
    <lineage>
        <taxon>unclassified sequences</taxon>
        <taxon>metagenomes</taxon>
        <taxon>ecological metagenomes</taxon>
    </lineage>
</organism>
<dbReference type="InterPro" id="IPR004919">
    <property type="entry name" value="GmrSD_N"/>
</dbReference>
<dbReference type="Pfam" id="PF03235">
    <property type="entry name" value="GmrSD_N"/>
    <property type="match status" value="1"/>
</dbReference>
<sequence length="119" mass="13931">MAKLTRMEKPMNVIIEERQRGELGLPEIQRGYVWKQTQVRDLIESMYKNYPCGLILYWKPPSEMLDNLQLRESAISSSRASADKKPTFLVLDGQQRITSIMRVLEGTTEVYFNVEEEKF</sequence>